<reference evidence="2 3" key="1">
    <citation type="submission" date="2013-04" db="EMBL/GenBank/DDBJ databases">
        <title>Complete genome sequence of Corynebacterium humireducens DSM 45392(T), isolated from a wastewater-fed microbial fuel cell.</title>
        <authorList>
            <person name="Ruckert C."/>
            <person name="Albersmeier A."/>
            <person name="Kalinowski J."/>
        </authorList>
    </citation>
    <scope>NUCLEOTIDE SEQUENCE [LARGE SCALE GENOMIC DNA]</scope>
    <source>
        <strain evidence="3">MFC-5</strain>
    </source>
</reference>
<feature type="transmembrane region" description="Helical" evidence="1">
    <location>
        <begin position="60"/>
        <end position="82"/>
    </location>
</feature>
<evidence type="ECO:0000313" key="3">
    <source>
        <dbReference type="Proteomes" id="UP000031524"/>
    </source>
</evidence>
<sequence>MTDTAPAPTTPADGPEDIRWLRTRRRTATTAAEQAVVRHQLSRLARHLEQRPAAESPTHYVVLAVVTLIGGITLGVGLYALADSMWMWLTS</sequence>
<keyword evidence="3" id="KW-1185">Reference proteome</keyword>
<proteinExistence type="predicted"/>
<dbReference type="RefSeq" id="WP_040085052.1">
    <property type="nucleotide sequence ID" value="NZ_BCSU01000004.1"/>
</dbReference>
<dbReference type="AlphaFoldDB" id="A0A0B5D9M7"/>
<evidence type="ECO:0000256" key="1">
    <source>
        <dbReference type="SAM" id="Phobius"/>
    </source>
</evidence>
<name>A0A0B5D9M7_9CORY</name>
<accession>A0A0B5D9M7</accession>
<dbReference type="EMBL" id="CP005286">
    <property type="protein sequence ID" value="AJE32379.1"/>
    <property type="molecule type" value="Genomic_DNA"/>
</dbReference>
<keyword evidence="1" id="KW-0472">Membrane</keyword>
<gene>
    <name evidence="2" type="ORF">B842_02630</name>
</gene>
<evidence type="ECO:0000313" key="2">
    <source>
        <dbReference type="EMBL" id="AJE32379.1"/>
    </source>
</evidence>
<dbReference type="STRING" id="1223515.B842_02630"/>
<organism evidence="2 3">
    <name type="scientific">Corynebacterium humireducens NBRC 106098 = DSM 45392</name>
    <dbReference type="NCBI Taxonomy" id="1223515"/>
    <lineage>
        <taxon>Bacteria</taxon>
        <taxon>Bacillati</taxon>
        <taxon>Actinomycetota</taxon>
        <taxon>Actinomycetes</taxon>
        <taxon>Mycobacteriales</taxon>
        <taxon>Corynebacteriaceae</taxon>
        <taxon>Corynebacterium</taxon>
    </lineage>
</organism>
<keyword evidence="1" id="KW-1133">Transmembrane helix</keyword>
<dbReference type="KEGG" id="chm:B842_02630"/>
<dbReference type="Proteomes" id="UP000031524">
    <property type="component" value="Chromosome"/>
</dbReference>
<dbReference type="HOGENOM" id="CLU_2421929_0_0_11"/>
<protein>
    <submittedName>
        <fullName evidence="2">Uncharacterized protein</fullName>
    </submittedName>
</protein>
<keyword evidence="1" id="KW-0812">Transmembrane</keyword>